<evidence type="ECO:0000256" key="2">
    <source>
        <dbReference type="ARBA" id="ARBA00022723"/>
    </source>
</evidence>
<dbReference type="RefSeq" id="WP_149080915.1">
    <property type="nucleotide sequence ID" value="NZ_VTAW01000007.1"/>
</dbReference>
<organism evidence="7 8">
    <name type="scientific">Natrialba swarupiae</name>
    <dbReference type="NCBI Taxonomy" id="2448032"/>
    <lineage>
        <taxon>Archaea</taxon>
        <taxon>Methanobacteriati</taxon>
        <taxon>Methanobacteriota</taxon>
        <taxon>Stenosarchaea group</taxon>
        <taxon>Halobacteria</taxon>
        <taxon>Halobacteriales</taxon>
        <taxon>Natrialbaceae</taxon>
        <taxon>Natrialba</taxon>
    </lineage>
</organism>
<dbReference type="GO" id="GO:0046872">
    <property type="term" value="F:metal ion binding"/>
    <property type="evidence" value="ECO:0007669"/>
    <property type="project" value="UniProtKB-KW"/>
</dbReference>
<gene>
    <name evidence="7" type="ORF">FYC77_07625</name>
</gene>
<proteinExistence type="predicted"/>
<dbReference type="PANTHER" id="PTHR44379:SF8">
    <property type="entry name" value="XANTHINE DEHYDROGENASE IRON-SULFUR-BINDING SUBUNIT XDHC-RELATED"/>
    <property type="match status" value="1"/>
</dbReference>
<dbReference type="PROSITE" id="PS00197">
    <property type="entry name" value="2FE2S_FER_1"/>
    <property type="match status" value="1"/>
</dbReference>
<dbReference type="Proteomes" id="UP000324104">
    <property type="component" value="Unassembled WGS sequence"/>
</dbReference>
<dbReference type="AlphaFoldDB" id="A0A5D5AL80"/>
<dbReference type="InterPro" id="IPR012675">
    <property type="entry name" value="Beta-grasp_dom_sf"/>
</dbReference>
<dbReference type="GO" id="GO:0016491">
    <property type="term" value="F:oxidoreductase activity"/>
    <property type="evidence" value="ECO:0007669"/>
    <property type="project" value="UniProtKB-KW"/>
</dbReference>
<comment type="caution">
    <text evidence="7">The sequence shown here is derived from an EMBL/GenBank/DDBJ whole genome shotgun (WGS) entry which is preliminary data.</text>
</comment>
<keyword evidence="3" id="KW-0560">Oxidoreductase</keyword>
<evidence type="ECO:0000256" key="5">
    <source>
        <dbReference type="ARBA" id="ARBA00023014"/>
    </source>
</evidence>
<dbReference type="Pfam" id="PF00111">
    <property type="entry name" value="Fer2"/>
    <property type="match status" value="1"/>
</dbReference>
<keyword evidence="4" id="KW-0408">Iron</keyword>
<keyword evidence="2" id="KW-0479">Metal-binding</keyword>
<dbReference type="SUPFAM" id="SSF47741">
    <property type="entry name" value="CO dehydrogenase ISP C-domain like"/>
    <property type="match status" value="1"/>
</dbReference>
<protein>
    <submittedName>
        <fullName evidence="7">(2Fe-2S)-binding protein</fullName>
    </submittedName>
</protein>
<dbReference type="InterPro" id="IPR001041">
    <property type="entry name" value="2Fe-2S_ferredoxin-type"/>
</dbReference>
<dbReference type="InterPro" id="IPR036010">
    <property type="entry name" value="2Fe-2S_ferredoxin-like_sf"/>
</dbReference>
<dbReference type="InterPro" id="IPR036884">
    <property type="entry name" value="2Fe-2S-bd_dom_sf"/>
</dbReference>
<evidence type="ECO:0000256" key="3">
    <source>
        <dbReference type="ARBA" id="ARBA00023002"/>
    </source>
</evidence>
<dbReference type="InterPro" id="IPR051452">
    <property type="entry name" value="Diverse_Oxidoreductases"/>
</dbReference>
<evidence type="ECO:0000256" key="1">
    <source>
        <dbReference type="ARBA" id="ARBA00022714"/>
    </source>
</evidence>
<evidence type="ECO:0000259" key="6">
    <source>
        <dbReference type="PROSITE" id="PS51085"/>
    </source>
</evidence>
<name>A0A5D5AL80_9EURY</name>
<keyword evidence="5" id="KW-0411">Iron-sulfur</keyword>
<dbReference type="GO" id="GO:0051537">
    <property type="term" value="F:2 iron, 2 sulfur cluster binding"/>
    <property type="evidence" value="ECO:0007669"/>
    <property type="project" value="UniProtKB-KW"/>
</dbReference>
<dbReference type="CDD" id="cd00207">
    <property type="entry name" value="fer2"/>
    <property type="match status" value="1"/>
</dbReference>
<dbReference type="Pfam" id="PF01799">
    <property type="entry name" value="Fer2_2"/>
    <property type="match status" value="1"/>
</dbReference>
<feature type="domain" description="2Fe-2S ferredoxin-type" evidence="6">
    <location>
        <begin position="3"/>
        <end position="79"/>
    </location>
</feature>
<accession>A0A5D5AL80</accession>
<dbReference type="PROSITE" id="PS51085">
    <property type="entry name" value="2FE2S_FER_2"/>
    <property type="match status" value="1"/>
</dbReference>
<dbReference type="PANTHER" id="PTHR44379">
    <property type="entry name" value="OXIDOREDUCTASE WITH IRON-SULFUR SUBUNIT"/>
    <property type="match status" value="1"/>
</dbReference>
<keyword evidence="1" id="KW-0001">2Fe-2S</keyword>
<evidence type="ECO:0000313" key="8">
    <source>
        <dbReference type="Proteomes" id="UP000324104"/>
    </source>
</evidence>
<dbReference type="EMBL" id="VTAW01000007">
    <property type="protein sequence ID" value="TYT62628.1"/>
    <property type="molecule type" value="Genomic_DNA"/>
</dbReference>
<sequence>MTVTVTFELDGESVTVETRPDQPLRELLRESLDAKQVKSGCESGRCGVCTVLLDDTVVKSCLTPAPKVDGRRVRTIADIGTDEDLHPVQTKFVDNFAAQCGYCTPGFVLATVDFLENTDEFDREDAKKAIKGNVCRCTGYEKILDAIETLDEETDADRDSPLGTE</sequence>
<evidence type="ECO:0000313" key="7">
    <source>
        <dbReference type="EMBL" id="TYT62628.1"/>
    </source>
</evidence>
<dbReference type="InterPro" id="IPR006058">
    <property type="entry name" value="2Fe2S_fd_BS"/>
</dbReference>
<dbReference type="SUPFAM" id="SSF54292">
    <property type="entry name" value="2Fe-2S ferredoxin-like"/>
    <property type="match status" value="1"/>
</dbReference>
<reference evidence="7 8" key="1">
    <citation type="submission" date="2019-08" db="EMBL/GenBank/DDBJ databases">
        <title>Archaea genome.</title>
        <authorList>
            <person name="Kajale S."/>
            <person name="Shouche Y."/>
            <person name="Deshpande N."/>
            <person name="Sharma A."/>
        </authorList>
    </citation>
    <scope>NUCLEOTIDE SEQUENCE [LARGE SCALE GENOMIC DNA]</scope>
    <source>
        <strain evidence="7 8">ESP3B_9</strain>
    </source>
</reference>
<keyword evidence="8" id="KW-1185">Reference proteome</keyword>
<dbReference type="Gene3D" id="1.10.150.120">
    <property type="entry name" value="[2Fe-2S]-binding domain"/>
    <property type="match status" value="1"/>
</dbReference>
<dbReference type="Gene3D" id="3.10.20.30">
    <property type="match status" value="1"/>
</dbReference>
<evidence type="ECO:0000256" key="4">
    <source>
        <dbReference type="ARBA" id="ARBA00023004"/>
    </source>
</evidence>
<dbReference type="InterPro" id="IPR002888">
    <property type="entry name" value="2Fe-2S-bd"/>
</dbReference>